<name>A0A518HLP1_9BACT</name>
<proteinExistence type="predicted"/>
<keyword evidence="2" id="KW-1185">Reference proteome</keyword>
<organism evidence="1 2">
    <name type="scientific">Stieleria neptunia</name>
    <dbReference type="NCBI Taxonomy" id="2527979"/>
    <lineage>
        <taxon>Bacteria</taxon>
        <taxon>Pseudomonadati</taxon>
        <taxon>Planctomycetota</taxon>
        <taxon>Planctomycetia</taxon>
        <taxon>Pirellulales</taxon>
        <taxon>Pirellulaceae</taxon>
        <taxon>Stieleria</taxon>
    </lineage>
</organism>
<accession>A0A518HLP1</accession>
<sequence>MKPGGLAQCLPVVSATGIGRYRFAEAWKAGTMGLPGHSKPGHCVGPLGLGYSFESTPGG</sequence>
<evidence type="ECO:0000313" key="1">
    <source>
        <dbReference type="EMBL" id="QDV41728.1"/>
    </source>
</evidence>
<gene>
    <name evidence="1" type="ORF">Enr13x_15710</name>
</gene>
<dbReference type="Proteomes" id="UP000319004">
    <property type="component" value="Chromosome"/>
</dbReference>
<reference evidence="1 2" key="1">
    <citation type="submission" date="2019-03" db="EMBL/GenBank/DDBJ databases">
        <title>Deep-cultivation of Planctomycetes and their phenomic and genomic characterization uncovers novel biology.</title>
        <authorList>
            <person name="Wiegand S."/>
            <person name="Jogler M."/>
            <person name="Boedeker C."/>
            <person name="Pinto D."/>
            <person name="Vollmers J."/>
            <person name="Rivas-Marin E."/>
            <person name="Kohn T."/>
            <person name="Peeters S.H."/>
            <person name="Heuer A."/>
            <person name="Rast P."/>
            <person name="Oberbeckmann S."/>
            <person name="Bunk B."/>
            <person name="Jeske O."/>
            <person name="Meyerdierks A."/>
            <person name="Storesund J.E."/>
            <person name="Kallscheuer N."/>
            <person name="Luecker S."/>
            <person name="Lage O.M."/>
            <person name="Pohl T."/>
            <person name="Merkel B.J."/>
            <person name="Hornburger P."/>
            <person name="Mueller R.-W."/>
            <person name="Bruemmer F."/>
            <person name="Labrenz M."/>
            <person name="Spormann A.M."/>
            <person name="Op den Camp H."/>
            <person name="Overmann J."/>
            <person name="Amann R."/>
            <person name="Jetten M.S.M."/>
            <person name="Mascher T."/>
            <person name="Medema M.H."/>
            <person name="Devos D.P."/>
            <person name="Kaster A.-K."/>
            <person name="Ovreas L."/>
            <person name="Rohde M."/>
            <person name="Galperin M.Y."/>
            <person name="Jogler C."/>
        </authorList>
    </citation>
    <scope>NUCLEOTIDE SEQUENCE [LARGE SCALE GENOMIC DNA]</scope>
    <source>
        <strain evidence="1 2">Enr13</strain>
    </source>
</reference>
<protein>
    <submittedName>
        <fullName evidence="1">Uncharacterized protein</fullName>
    </submittedName>
</protein>
<dbReference type="AlphaFoldDB" id="A0A518HLP1"/>
<dbReference type="EMBL" id="CP037423">
    <property type="protein sequence ID" value="QDV41728.1"/>
    <property type="molecule type" value="Genomic_DNA"/>
</dbReference>
<dbReference type="KEGG" id="snep:Enr13x_15710"/>
<evidence type="ECO:0000313" key="2">
    <source>
        <dbReference type="Proteomes" id="UP000319004"/>
    </source>
</evidence>